<evidence type="ECO:0000313" key="1">
    <source>
        <dbReference type="EMBL" id="ASR76308.1"/>
    </source>
</evidence>
<name>A0A222YW75_9CAUD</name>
<dbReference type="EMBL" id="MF351863">
    <property type="protein sequence ID" value="ASR76308.1"/>
    <property type="molecule type" value="Genomic_DNA"/>
</dbReference>
<dbReference type="KEGG" id="vg:54981602"/>
<organism evidence="1 2">
    <name type="scientific">Synechococcus phage Bellamy</name>
    <dbReference type="NCBI Taxonomy" id="2023996"/>
    <lineage>
        <taxon>Viruses</taxon>
        <taxon>Duplodnaviria</taxon>
        <taxon>Heunggongvirae</taxon>
        <taxon>Uroviricota</taxon>
        <taxon>Caudoviricetes</taxon>
        <taxon>Pantevenvirales</taxon>
        <taxon>Kyanoviridae</taxon>
        <taxon>Bellamyvirus</taxon>
        <taxon>Bellamyvirus bellamy</taxon>
    </lineage>
</organism>
<dbReference type="Proteomes" id="UP000221247">
    <property type="component" value="Segment"/>
</dbReference>
<sequence>MTEKQVPWWTLHEVADELGATLRHISCVDSNGRRYKRVVLEYEEEEE</sequence>
<evidence type="ECO:0000313" key="2">
    <source>
        <dbReference type="Proteomes" id="UP000221247"/>
    </source>
</evidence>
<dbReference type="RefSeq" id="YP_009791421.1">
    <property type="nucleotide sequence ID" value="NC_047838.1"/>
</dbReference>
<keyword evidence="2" id="KW-1185">Reference proteome</keyword>
<protein>
    <submittedName>
        <fullName evidence="1">Uncharacterized protein</fullName>
    </submittedName>
</protein>
<reference evidence="1 2" key="1">
    <citation type="submission" date="2017-06" db="EMBL/GenBank/DDBJ databases">
        <authorList>
            <person name="Kim H.J."/>
            <person name="Triplett B.A."/>
        </authorList>
    </citation>
    <scope>NUCLEOTIDE SEQUENCE [LARGE SCALE GENOMIC DNA]</scope>
</reference>
<accession>A0A222YW75</accession>
<gene>
    <name evidence="1" type="primary">272</name>
    <name evidence="1" type="ORF">PBI_BELLAMY_272</name>
</gene>
<dbReference type="GeneID" id="54981602"/>
<proteinExistence type="predicted"/>